<reference evidence="4 5" key="1">
    <citation type="journal article" date="2011" name="Nat. Biotechnol.">
        <title>Comparative genomic analysis of the thermophilic biomass-degrading fungi Myceliophthora thermophila and Thielavia terrestris.</title>
        <authorList>
            <person name="Berka R.M."/>
            <person name="Grigoriev I.V."/>
            <person name="Otillar R."/>
            <person name="Salamov A."/>
            <person name="Grimwood J."/>
            <person name="Reid I."/>
            <person name="Ishmael N."/>
            <person name="John T."/>
            <person name="Darmond C."/>
            <person name="Moisan M.-C."/>
            <person name="Henrissat B."/>
            <person name="Coutinho P.M."/>
            <person name="Lombard V."/>
            <person name="Natvig D.O."/>
            <person name="Lindquist E."/>
            <person name="Schmutz J."/>
            <person name="Lucas S."/>
            <person name="Harris P."/>
            <person name="Powlowski J."/>
            <person name="Bellemare A."/>
            <person name="Taylor D."/>
            <person name="Butler G."/>
            <person name="de Vries R.P."/>
            <person name="Allijn I.E."/>
            <person name="van den Brink J."/>
            <person name="Ushinsky S."/>
            <person name="Storms R."/>
            <person name="Powell A.J."/>
            <person name="Paulsen I.T."/>
            <person name="Elbourne L.D.H."/>
            <person name="Baker S.E."/>
            <person name="Magnuson J."/>
            <person name="LaBoissiere S."/>
            <person name="Clutterbuck A.J."/>
            <person name="Martinez D."/>
            <person name="Wogulis M."/>
            <person name="de Leon A.L."/>
            <person name="Rey M.W."/>
            <person name="Tsang A."/>
        </authorList>
    </citation>
    <scope>NUCLEOTIDE SEQUENCE [LARGE SCALE GENOMIC DNA]</scope>
    <source>
        <strain evidence="5">ATCC 38088 / NRRL 8126</strain>
    </source>
</reference>
<keyword evidence="2" id="KW-0472">Membrane</keyword>
<evidence type="ECO:0000313" key="5">
    <source>
        <dbReference type="Proteomes" id="UP000008181"/>
    </source>
</evidence>
<feature type="transmembrane region" description="Helical" evidence="2">
    <location>
        <begin position="498"/>
        <end position="520"/>
    </location>
</feature>
<dbReference type="OrthoDB" id="5819582at2759"/>
<dbReference type="RefSeq" id="XP_003649195.1">
    <property type="nucleotide sequence ID" value="XM_003649147.1"/>
</dbReference>
<proteinExistence type="predicted"/>
<feature type="domain" description="Acyltransferase 3" evidence="3">
    <location>
        <begin position="143"/>
        <end position="523"/>
    </location>
</feature>
<dbReference type="EMBL" id="CP003009">
    <property type="protein sequence ID" value="AEO62859.1"/>
    <property type="molecule type" value="Genomic_DNA"/>
</dbReference>
<keyword evidence="2" id="KW-1133">Transmembrane helix</keyword>
<feature type="transmembrane region" description="Helical" evidence="2">
    <location>
        <begin position="409"/>
        <end position="430"/>
    </location>
</feature>
<dbReference type="eggNOG" id="ENOG502S3BN">
    <property type="taxonomic scope" value="Eukaryota"/>
</dbReference>
<keyword evidence="2" id="KW-0812">Transmembrane</keyword>
<accession>G2QUA7</accession>
<dbReference type="Proteomes" id="UP000008181">
    <property type="component" value="Chromosome 1"/>
</dbReference>
<keyword evidence="5" id="KW-1185">Reference proteome</keyword>
<feature type="region of interest" description="Disordered" evidence="1">
    <location>
        <begin position="48"/>
        <end position="81"/>
    </location>
</feature>
<dbReference type="InterPro" id="IPR050879">
    <property type="entry name" value="Acyltransferase_3"/>
</dbReference>
<feature type="compositionally biased region" description="Basic and acidic residues" evidence="1">
    <location>
        <begin position="64"/>
        <end position="81"/>
    </location>
</feature>
<name>G2QUA7_THETT</name>
<dbReference type="KEGG" id="ttt:THITE_2084370"/>
<organism evidence="4 5">
    <name type="scientific">Thermothielavioides terrestris (strain ATCC 38088 / NRRL 8126)</name>
    <name type="common">Thielavia terrestris</name>
    <dbReference type="NCBI Taxonomy" id="578455"/>
    <lineage>
        <taxon>Eukaryota</taxon>
        <taxon>Fungi</taxon>
        <taxon>Dikarya</taxon>
        <taxon>Ascomycota</taxon>
        <taxon>Pezizomycotina</taxon>
        <taxon>Sordariomycetes</taxon>
        <taxon>Sordariomycetidae</taxon>
        <taxon>Sordariales</taxon>
        <taxon>Chaetomiaceae</taxon>
        <taxon>Thermothielavioides</taxon>
        <taxon>Thermothielavioides terrestris</taxon>
    </lineage>
</organism>
<dbReference type="GO" id="GO:0016747">
    <property type="term" value="F:acyltransferase activity, transferring groups other than amino-acyl groups"/>
    <property type="evidence" value="ECO:0007669"/>
    <property type="project" value="InterPro"/>
</dbReference>
<dbReference type="HOGENOM" id="CLU_005679_13_0_1"/>
<dbReference type="AlphaFoldDB" id="G2QUA7"/>
<dbReference type="GeneID" id="11516625"/>
<dbReference type="PANTHER" id="PTHR23028:SF134">
    <property type="entry name" value="PUTATIVE (AFU_ORTHOLOGUE AFUA_4G08520)-RELATED"/>
    <property type="match status" value="1"/>
</dbReference>
<evidence type="ECO:0000313" key="4">
    <source>
        <dbReference type="EMBL" id="AEO62859.1"/>
    </source>
</evidence>
<feature type="region of interest" description="Disordered" evidence="1">
    <location>
        <begin position="383"/>
        <end position="402"/>
    </location>
</feature>
<feature type="transmembrane region" description="Helical" evidence="2">
    <location>
        <begin position="148"/>
        <end position="169"/>
    </location>
</feature>
<sequence length="601" mass="65865">MLPGTSPESAYTLYGLLELATHDTSAFEPSGGRAACCPSVLPGKKHVTGAPYGHSKLEPTMSSSKDRSSPEPRSDARWAKHEGLLEPDDVEALSLNRSGHADNKPTNVGMRSDVAGLMSWALSPILRFICYPPPGSLRLRRTAWLDGVRGVAALAVYIFHAMGCWAPIVPAWHADEKQTSVLQLPLVRTVFVAGGGAVSVFFVLSGYVLTHRCLRLIRAGSPRAVYPAVASSMFRRGFRLYLPPVLLTFCEMLLTRLGYAPPLNFSFTPEPTFLAQLWDWLVETNRLVNPLYNFGRAIRGFVTHPKYDPVIWTIPVEFYGSMVCYALLFTLARVSSNRLRMGFVALVSLLGMALGCWNIFCFAAGMLIADLNLGQDEADASTTALPTTSTTTPSSTTTTTTTQTTKHPFFWTTTFLIAFYLAGFPTLVFPEARTNPMPGFETLRALIPTSTSTTTGGAAAMEDPARFWWSVGGALLLLSASQLPRLRAAFETRACQYLARIAFALYLVHELCVVLFGLALQGLLLRLAGFGAGASQQEQGQEQERGGGGVTYWAVCVVWFGLFTVPVFALAAQVERWVDAPSVRFAKWLEERCLEMWKGLR</sequence>
<feature type="transmembrane region" description="Helical" evidence="2">
    <location>
        <begin position="550"/>
        <end position="572"/>
    </location>
</feature>
<evidence type="ECO:0000256" key="1">
    <source>
        <dbReference type="SAM" id="MobiDB-lite"/>
    </source>
</evidence>
<protein>
    <recommendedName>
        <fullName evidence="3">Acyltransferase 3 domain-containing protein</fullName>
    </recommendedName>
</protein>
<dbReference type="InterPro" id="IPR002656">
    <property type="entry name" value="Acyl_transf_3_dom"/>
</dbReference>
<feature type="transmembrane region" description="Helical" evidence="2">
    <location>
        <begin position="343"/>
        <end position="369"/>
    </location>
</feature>
<feature type="transmembrane region" description="Helical" evidence="2">
    <location>
        <begin position="310"/>
        <end position="331"/>
    </location>
</feature>
<evidence type="ECO:0000259" key="3">
    <source>
        <dbReference type="Pfam" id="PF01757"/>
    </source>
</evidence>
<evidence type="ECO:0000256" key="2">
    <source>
        <dbReference type="SAM" id="Phobius"/>
    </source>
</evidence>
<feature type="transmembrane region" description="Helical" evidence="2">
    <location>
        <begin position="240"/>
        <end position="259"/>
    </location>
</feature>
<dbReference type="Pfam" id="PF01757">
    <property type="entry name" value="Acyl_transf_3"/>
    <property type="match status" value="1"/>
</dbReference>
<dbReference type="PANTHER" id="PTHR23028">
    <property type="entry name" value="ACETYLTRANSFERASE"/>
    <property type="match status" value="1"/>
</dbReference>
<feature type="transmembrane region" description="Helical" evidence="2">
    <location>
        <begin position="189"/>
        <end position="209"/>
    </location>
</feature>
<gene>
    <name evidence="4" type="ORF">THITE_2084370</name>
</gene>